<dbReference type="PANTHER" id="PTHR43156">
    <property type="entry name" value="STAGE II SPORULATION PROTEIN E-RELATED"/>
    <property type="match status" value="1"/>
</dbReference>
<dbReference type="InterPro" id="IPR036457">
    <property type="entry name" value="PPM-type-like_dom_sf"/>
</dbReference>
<organism evidence="3 4">
    <name type="scientific">Streptomyces turgidiscabies</name>
    <dbReference type="NCBI Taxonomy" id="85558"/>
    <lineage>
        <taxon>Bacteria</taxon>
        <taxon>Bacillati</taxon>
        <taxon>Actinomycetota</taxon>
        <taxon>Actinomycetes</taxon>
        <taxon>Kitasatosporales</taxon>
        <taxon>Streptomycetaceae</taxon>
        <taxon>Streptomyces</taxon>
    </lineage>
</organism>
<comment type="caution">
    <text evidence="3">The sequence shown here is derived from an EMBL/GenBank/DDBJ whole genome shotgun (WGS) entry which is preliminary data.</text>
</comment>
<dbReference type="Gene3D" id="3.60.40.10">
    <property type="entry name" value="PPM-type phosphatase domain"/>
    <property type="match status" value="1"/>
</dbReference>
<dbReference type="Pfam" id="PF01590">
    <property type="entry name" value="GAF"/>
    <property type="match status" value="1"/>
</dbReference>
<dbReference type="Gene3D" id="3.30.450.20">
    <property type="entry name" value="PAS domain"/>
    <property type="match status" value="1"/>
</dbReference>
<dbReference type="RefSeq" id="WP_307629114.1">
    <property type="nucleotide sequence ID" value="NZ_JAUSZS010000007.1"/>
</dbReference>
<dbReference type="Pfam" id="PF08448">
    <property type="entry name" value="PAS_4"/>
    <property type="match status" value="1"/>
</dbReference>
<sequence length="589" mass="62569">MDAIRPLLFDDVEALLAGPAAGDLTRLTEEYGLLRQLVEGTAAGVVILDPDLRFRYVNPHMVRISGLSAEELLGRTLSEASPGVDRPEGVLRQVLHDGQPRELVGTGHTRADSPFTRRAWHATYHRLQDERGRVVGLAGIFLEISAPQQHVDELERAHRRMTLLDTATARIGTTSDVQATCVELARFMVPDLADAAGVELNLDVKAGPHRPPPGVLRVRRAAFAAVPGIRDAVFTLAGIGDTLDYPPGTEVRACLDAGLPWLSNGVAGQEWQSGVLHADGTDAYRGIGVHSVLVLPLIAGRRLLGTLSLVRAFDSPGFTVDDVSVALELAQRAAGALERAALHTREHSMALELQHALLNDTSAPPNPHAPTAFRYLPADDVALIGGDWFDSLPLPDGRNLLVIGDVMGHGVEAAVAMSHYRSALRALAMAGLDPHLLLTHADRTVADSGFDRVATCLLALEDPAHQTVSYANAGHLPPAVLSPDGTVALVDVPSGPPLGTGFGSYTTLTSPTVPDGVLLLYTDGLVERRGEDIDVSLRRLTRLRLSPRASLDVILDDVLAQLADAPAEDDIAVLAARSRPGGGATPDKG</sequence>
<dbReference type="NCBIfam" id="TIGR00229">
    <property type="entry name" value="sensory_box"/>
    <property type="match status" value="1"/>
</dbReference>
<dbReference type="SMART" id="SM00065">
    <property type="entry name" value="GAF"/>
    <property type="match status" value="1"/>
</dbReference>
<accession>A0ABU0RV37</accession>
<evidence type="ECO:0000259" key="2">
    <source>
        <dbReference type="PROSITE" id="PS50112"/>
    </source>
</evidence>
<name>A0ABU0RV37_9ACTN</name>
<protein>
    <submittedName>
        <fullName evidence="3">PAS domain S-box-containing protein</fullName>
    </submittedName>
</protein>
<dbReference type="PANTHER" id="PTHR43156:SF2">
    <property type="entry name" value="STAGE II SPORULATION PROTEIN E"/>
    <property type="match status" value="1"/>
</dbReference>
<dbReference type="SUPFAM" id="SSF55785">
    <property type="entry name" value="PYP-like sensor domain (PAS domain)"/>
    <property type="match status" value="1"/>
</dbReference>
<keyword evidence="4" id="KW-1185">Reference proteome</keyword>
<dbReference type="InterPro" id="IPR000014">
    <property type="entry name" value="PAS"/>
</dbReference>
<proteinExistence type="predicted"/>
<evidence type="ECO:0000313" key="3">
    <source>
        <dbReference type="EMBL" id="MDQ0935578.1"/>
    </source>
</evidence>
<dbReference type="Proteomes" id="UP001223072">
    <property type="component" value="Unassembled WGS sequence"/>
</dbReference>
<dbReference type="SMART" id="SM00091">
    <property type="entry name" value="PAS"/>
    <property type="match status" value="1"/>
</dbReference>
<dbReference type="InterPro" id="IPR003018">
    <property type="entry name" value="GAF"/>
</dbReference>
<dbReference type="InterPro" id="IPR029016">
    <property type="entry name" value="GAF-like_dom_sf"/>
</dbReference>
<dbReference type="CDD" id="cd00130">
    <property type="entry name" value="PAS"/>
    <property type="match status" value="1"/>
</dbReference>
<dbReference type="SUPFAM" id="SSF81606">
    <property type="entry name" value="PP2C-like"/>
    <property type="match status" value="1"/>
</dbReference>
<feature type="domain" description="PAS" evidence="2">
    <location>
        <begin position="30"/>
        <end position="77"/>
    </location>
</feature>
<evidence type="ECO:0000256" key="1">
    <source>
        <dbReference type="ARBA" id="ARBA00022801"/>
    </source>
</evidence>
<keyword evidence="1" id="KW-0378">Hydrolase</keyword>
<dbReference type="Pfam" id="PF07228">
    <property type="entry name" value="SpoIIE"/>
    <property type="match status" value="1"/>
</dbReference>
<evidence type="ECO:0000313" key="4">
    <source>
        <dbReference type="Proteomes" id="UP001223072"/>
    </source>
</evidence>
<gene>
    <name evidence="3" type="ORF">QFZ49_005550</name>
</gene>
<reference evidence="3 4" key="1">
    <citation type="submission" date="2023-07" db="EMBL/GenBank/DDBJ databases">
        <title>Comparative genomics of wheat-associated soil bacteria to identify genetic determinants of phenazine resistance.</title>
        <authorList>
            <person name="Mouncey N."/>
        </authorList>
    </citation>
    <scope>NUCLEOTIDE SEQUENCE [LARGE SCALE GENOMIC DNA]</scope>
    <source>
        <strain evidence="3 4">W2I16</strain>
    </source>
</reference>
<dbReference type="InterPro" id="IPR035965">
    <property type="entry name" value="PAS-like_dom_sf"/>
</dbReference>
<dbReference type="InterPro" id="IPR001932">
    <property type="entry name" value="PPM-type_phosphatase-like_dom"/>
</dbReference>
<dbReference type="SUPFAM" id="SSF55781">
    <property type="entry name" value="GAF domain-like"/>
    <property type="match status" value="1"/>
</dbReference>
<dbReference type="SMART" id="SM00331">
    <property type="entry name" value="PP2C_SIG"/>
    <property type="match status" value="1"/>
</dbReference>
<dbReference type="InterPro" id="IPR013656">
    <property type="entry name" value="PAS_4"/>
</dbReference>
<dbReference type="InterPro" id="IPR052016">
    <property type="entry name" value="Bact_Sigma-Reg"/>
</dbReference>
<dbReference type="Gene3D" id="3.30.450.40">
    <property type="match status" value="1"/>
</dbReference>
<dbReference type="EMBL" id="JAUSZS010000007">
    <property type="protein sequence ID" value="MDQ0935578.1"/>
    <property type="molecule type" value="Genomic_DNA"/>
</dbReference>
<dbReference type="PROSITE" id="PS50112">
    <property type="entry name" value="PAS"/>
    <property type="match status" value="1"/>
</dbReference>